<comment type="caution">
    <text evidence="2">The sequence shown here is derived from an EMBL/GenBank/DDBJ whole genome shotgun (WGS) entry which is preliminary data.</text>
</comment>
<dbReference type="InterPro" id="IPR019734">
    <property type="entry name" value="TPR_rpt"/>
</dbReference>
<dbReference type="PROSITE" id="PS50005">
    <property type="entry name" value="TPR"/>
    <property type="match status" value="1"/>
</dbReference>
<accession>A0A177BD10</accession>
<evidence type="ECO:0000313" key="2">
    <source>
        <dbReference type="EMBL" id="OAF71512.1"/>
    </source>
</evidence>
<proteinExistence type="predicted"/>
<dbReference type="PANTHER" id="PTHR23184">
    <property type="entry name" value="TETRATRICOPEPTIDE REPEAT PROTEIN 14"/>
    <property type="match status" value="1"/>
</dbReference>
<organism evidence="2 3">
    <name type="scientific">Intoshia linei</name>
    <dbReference type="NCBI Taxonomy" id="1819745"/>
    <lineage>
        <taxon>Eukaryota</taxon>
        <taxon>Metazoa</taxon>
        <taxon>Spiralia</taxon>
        <taxon>Lophotrochozoa</taxon>
        <taxon>Mesozoa</taxon>
        <taxon>Orthonectida</taxon>
        <taxon>Rhopaluridae</taxon>
        <taxon>Intoshia</taxon>
    </lineage>
</organism>
<dbReference type="InterPro" id="IPR011990">
    <property type="entry name" value="TPR-like_helical_dom_sf"/>
</dbReference>
<dbReference type="Proteomes" id="UP000078046">
    <property type="component" value="Unassembled WGS sequence"/>
</dbReference>
<evidence type="ECO:0000256" key="1">
    <source>
        <dbReference type="PROSITE-ProRule" id="PRU00339"/>
    </source>
</evidence>
<name>A0A177BD10_9BILA</name>
<reference evidence="2 3" key="1">
    <citation type="submission" date="2016-04" db="EMBL/GenBank/DDBJ databases">
        <title>The genome of Intoshia linei affirms orthonectids as highly simplified spiralians.</title>
        <authorList>
            <person name="Mikhailov K.V."/>
            <person name="Slusarev G.S."/>
            <person name="Nikitin M.A."/>
            <person name="Logacheva M.D."/>
            <person name="Penin A."/>
            <person name="Aleoshin V."/>
            <person name="Panchin Y.V."/>
        </authorList>
    </citation>
    <scope>NUCLEOTIDE SEQUENCE [LARGE SCALE GENOMIC DNA]</scope>
    <source>
        <strain evidence="2">Intl2013</strain>
        <tissue evidence="2">Whole animal</tissue>
    </source>
</reference>
<dbReference type="PANTHER" id="PTHR23184:SF9">
    <property type="entry name" value="TETRATRICOPEPTIDE REPEAT PROTEIN 14"/>
    <property type="match status" value="1"/>
</dbReference>
<dbReference type="OrthoDB" id="1914839at2759"/>
<protein>
    <submittedName>
        <fullName evidence="2">Uncharacterized protein</fullName>
    </submittedName>
</protein>
<dbReference type="InterPro" id="IPR039190">
    <property type="entry name" value="TTC14"/>
</dbReference>
<feature type="repeat" description="TPR" evidence="1">
    <location>
        <begin position="139"/>
        <end position="172"/>
    </location>
</feature>
<dbReference type="AlphaFoldDB" id="A0A177BD10"/>
<gene>
    <name evidence="2" type="ORF">A3Q56_00672</name>
</gene>
<dbReference type="SUPFAM" id="SSF48452">
    <property type="entry name" value="TPR-like"/>
    <property type="match status" value="1"/>
</dbReference>
<keyword evidence="3" id="KW-1185">Reference proteome</keyword>
<evidence type="ECO:0000313" key="3">
    <source>
        <dbReference type="Proteomes" id="UP000078046"/>
    </source>
</evidence>
<dbReference type="Gene3D" id="1.25.40.10">
    <property type="entry name" value="Tetratricopeptide repeat domain"/>
    <property type="match status" value="1"/>
</dbReference>
<keyword evidence="1" id="KW-0802">TPR repeat</keyword>
<dbReference type="EMBL" id="LWCA01000045">
    <property type="protein sequence ID" value="OAF71512.1"/>
    <property type="molecule type" value="Genomic_DNA"/>
</dbReference>
<sequence>MHRKLYDEFGEKFKRQIKKCITLSHGKHELEDKIKNFKLELTDRKLKCTLKNFKMWSENSILNNDIIFDDIFKIENSPTPPLHFTSLLVDKSPISFVSKIKSYKADNSLKQVVELIKIEDYTGATQILNSILSYNPTHVDSVVCLGVIYANINSLECAIEKFEQAYQLDENHPNCKNYLVASLENFIQQCLELDEREQVLLYSEKLLKYDEKSYYLVSIKSKLLQISSINVQNGEISDAQRISSKLKKIMENDYNISTLMLIVNYCFNPMAAS</sequence>